<dbReference type="EMBL" id="LR031576">
    <property type="protein sequence ID" value="VDD10437.1"/>
    <property type="molecule type" value="Genomic_DNA"/>
</dbReference>
<name>A0A3P6BW49_BRACM</name>
<proteinExistence type="predicted"/>
<dbReference type="EMBL" id="LS974620">
    <property type="protein sequence ID" value="CAG7905354.1"/>
    <property type="molecule type" value="Genomic_DNA"/>
</dbReference>
<accession>A0A3P6BW49</accession>
<organism evidence="2">
    <name type="scientific">Brassica campestris</name>
    <name type="common">Field mustard</name>
    <dbReference type="NCBI Taxonomy" id="3711"/>
    <lineage>
        <taxon>Eukaryota</taxon>
        <taxon>Viridiplantae</taxon>
        <taxon>Streptophyta</taxon>
        <taxon>Embryophyta</taxon>
        <taxon>Tracheophyta</taxon>
        <taxon>Spermatophyta</taxon>
        <taxon>Magnoliopsida</taxon>
        <taxon>eudicotyledons</taxon>
        <taxon>Gunneridae</taxon>
        <taxon>Pentapetalae</taxon>
        <taxon>rosids</taxon>
        <taxon>malvids</taxon>
        <taxon>Brassicales</taxon>
        <taxon>Brassicaceae</taxon>
        <taxon>Brassiceae</taxon>
        <taxon>Brassica</taxon>
    </lineage>
</organism>
<protein>
    <submittedName>
        <fullName evidence="1">Uncharacterized protein</fullName>
    </submittedName>
</protein>
<evidence type="ECO:0000313" key="1">
    <source>
        <dbReference type="EMBL" id="CAG7905354.1"/>
    </source>
</evidence>
<dbReference type="SMR" id="A0A3P6BW49"/>
<dbReference type="AlphaFoldDB" id="A0A3P6BW49"/>
<evidence type="ECO:0000313" key="2">
    <source>
        <dbReference type="EMBL" id="VDD10437.1"/>
    </source>
</evidence>
<dbReference type="Proteomes" id="UP000694005">
    <property type="component" value="Chromosome A04"/>
</dbReference>
<sequence>MSDDGEEIRGFVEAVESFFISGRNGDGVLHSDENIISLCQIEYESAKVYEDKMKTRLRYAYVLALSSKSNDVQHGI</sequence>
<reference evidence="2" key="1">
    <citation type="submission" date="2018-11" db="EMBL/GenBank/DDBJ databases">
        <authorList>
            <consortium name="Genoscope - CEA"/>
            <person name="William W."/>
        </authorList>
    </citation>
    <scope>NUCLEOTIDE SEQUENCE</scope>
</reference>
<dbReference type="Gramene" id="A04p02550.2_BraZ1">
    <property type="protein sequence ID" value="A04p02550.2_BraZ1.CDS"/>
    <property type="gene ID" value="A04g02550.2_BraZ1"/>
</dbReference>
<gene>
    <name evidence="2" type="ORF">BRAA04T15959Z</name>
    <name evidence="1" type="ORF">BRAPAZ1V2_A04P02550.2</name>
</gene>